<evidence type="ECO:0000256" key="2">
    <source>
        <dbReference type="SAM" id="Phobius"/>
    </source>
</evidence>
<dbReference type="EMBL" id="JABMIG020000109">
    <property type="protein sequence ID" value="KAL3791831.1"/>
    <property type="molecule type" value="Genomic_DNA"/>
</dbReference>
<organism evidence="3 4">
    <name type="scientific">Cyclotella cryptica</name>
    <dbReference type="NCBI Taxonomy" id="29204"/>
    <lineage>
        <taxon>Eukaryota</taxon>
        <taxon>Sar</taxon>
        <taxon>Stramenopiles</taxon>
        <taxon>Ochrophyta</taxon>
        <taxon>Bacillariophyta</taxon>
        <taxon>Coscinodiscophyceae</taxon>
        <taxon>Thalassiosirophycidae</taxon>
        <taxon>Stephanodiscales</taxon>
        <taxon>Stephanodiscaceae</taxon>
        <taxon>Cyclotella</taxon>
    </lineage>
</organism>
<keyword evidence="2" id="KW-0812">Transmembrane</keyword>
<gene>
    <name evidence="3" type="ORF">HJC23_002462</name>
</gene>
<dbReference type="PANTHER" id="PTHR32301">
    <property type="entry name" value="COUNTIN RECEPTOR CNR3-RELATED"/>
    <property type="match status" value="1"/>
</dbReference>
<dbReference type="Gene3D" id="3.40.50.300">
    <property type="entry name" value="P-loop containing nucleotide triphosphate hydrolases"/>
    <property type="match status" value="1"/>
</dbReference>
<dbReference type="PANTHER" id="PTHR32301:SF6">
    <property type="entry name" value="GOLVESIN-RELATED"/>
    <property type="match status" value="1"/>
</dbReference>
<proteinExistence type="predicted"/>
<comment type="caution">
    <text evidence="3">The sequence shown here is derived from an EMBL/GenBank/DDBJ whole genome shotgun (WGS) entry which is preliminary data.</text>
</comment>
<feature type="compositionally biased region" description="Polar residues" evidence="1">
    <location>
        <begin position="209"/>
        <end position="223"/>
    </location>
</feature>
<dbReference type="InterPro" id="IPR027417">
    <property type="entry name" value="P-loop_NTPase"/>
</dbReference>
<feature type="compositionally biased region" description="Basic and acidic residues" evidence="1">
    <location>
        <begin position="319"/>
        <end position="344"/>
    </location>
</feature>
<feature type="region of interest" description="Disordered" evidence="1">
    <location>
        <begin position="384"/>
        <end position="406"/>
    </location>
</feature>
<feature type="region of interest" description="Disordered" evidence="1">
    <location>
        <begin position="319"/>
        <end position="363"/>
    </location>
</feature>
<dbReference type="AlphaFoldDB" id="A0ABD3PVQ8"/>
<keyword evidence="2" id="KW-1133">Transmembrane helix</keyword>
<protein>
    <recommendedName>
        <fullName evidence="5">Sulfotransferase domain-containing protein</fullName>
    </recommendedName>
</protein>
<evidence type="ECO:0000313" key="3">
    <source>
        <dbReference type="EMBL" id="KAL3791831.1"/>
    </source>
</evidence>
<feature type="compositionally biased region" description="Polar residues" evidence="1">
    <location>
        <begin position="345"/>
        <end position="355"/>
    </location>
</feature>
<dbReference type="Proteomes" id="UP001516023">
    <property type="component" value="Unassembled WGS sequence"/>
</dbReference>
<feature type="region of interest" description="Disordered" evidence="1">
    <location>
        <begin position="1"/>
        <end position="91"/>
    </location>
</feature>
<name>A0ABD3PVQ8_9STRA</name>
<evidence type="ECO:0000256" key="1">
    <source>
        <dbReference type="SAM" id="MobiDB-lite"/>
    </source>
</evidence>
<feature type="compositionally biased region" description="Basic and acidic residues" evidence="1">
    <location>
        <begin position="149"/>
        <end position="159"/>
    </location>
</feature>
<keyword evidence="4" id="KW-1185">Reference proteome</keyword>
<keyword evidence="2" id="KW-0472">Membrane</keyword>
<dbReference type="SUPFAM" id="SSF52540">
    <property type="entry name" value="P-loop containing nucleoside triphosphate hydrolases"/>
    <property type="match status" value="1"/>
</dbReference>
<feature type="compositionally biased region" description="Basic and acidic residues" evidence="1">
    <location>
        <begin position="64"/>
        <end position="75"/>
    </location>
</feature>
<feature type="transmembrane region" description="Helical" evidence="2">
    <location>
        <begin position="275"/>
        <end position="293"/>
    </location>
</feature>
<evidence type="ECO:0000313" key="4">
    <source>
        <dbReference type="Proteomes" id="UP001516023"/>
    </source>
</evidence>
<feature type="compositionally biased region" description="Basic and acidic residues" evidence="1">
    <location>
        <begin position="41"/>
        <end position="51"/>
    </location>
</feature>
<evidence type="ECO:0008006" key="5">
    <source>
        <dbReference type="Google" id="ProtNLM"/>
    </source>
</evidence>
<reference evidence="3 4" key="1">
    <citation type="journal article" date="2020" name="G3 (Bethesda)">
        <title>Improved Reference Genome for Cyclotella cryptica CCMP332, a Model for Cell Wall Morphogenesis, Salinity Adaptation, and Lipid Production in Diatoms (Bacillariophyta).</title>
        <authorList>
            <person name="Roberts W.R."/>
            <person name="Downey K.M."/>
            <person name="Ruck E.C."/>
            <person name="Traller J.C."/>
            <person name="Alverson A.J."/>
        </authorList>
    </citation>
    <scope>NUCLEOTIDE SEQUENCE [LARGE SCALE GENOMIC DNA]</scope>
    <source>
        <strain evidence="3 4">CCMP332</strain>
    </source>
</reference>
<feature type="region of interest" description="Disordered" evidence="1">
    <location>
        <begin position="149"/>
        <end position="223"/>
    </location>
</feature>
<sequence>MVGKKSSHTPPRDPSDNDTTSFFLPEKTLYDSTRSASRHSRGSDGSRRDSYRSSSRHSRSSNEGSREEVKNADRHQGKKGGGTDITNDEISHEGKSILSGYSEEYDDFVGQHHNIQRHDDVSIITGEDEESPFTSSEYYNRRAGKIDRAAMTSEDDKSTRTSASVRNGGPDLFRGSGGRSRNRSHDRLHSNDNVAFQTKPAKRGKNKWFTKSSNQNKLNGSSHNIQQSFSHRRAFDYSADHYNSTGIKYRSASSTLRALEELKRKRLEAREKKRAMGILGLLIMVAAGVHLLGREGMMGLVTGGAAGAKSVDNSSALDKVYRKSKDGTREKMGAVNSEENKQHQPPDNVASSNNAAIPPILDTSANNVAPGAAAAVSDRVDPTLSKAVESSPNNPRPAGFEDYPLPPVKEKTYDDSLKFLVPLRHFADVRDISRPSDTAFFFHVPRAGGSTIKDIVGKCLRLVQASEVGVRDGHGEDPVLQVLTVQESKYVNVDTTTINGIQRAVDMGLARSGMSDLIVSSYFHESATLFDLEHQGRAFVVLRNPIERAVSMYFHRLHEVHDLDENISIEDYAQGNGIENNWMTRFLANRMTGELTKEDLEQAKEILKEKFLIGFLDDLEESMYRIIKFNGWKYAQDETEKMKQEDCISDLIKIGSNINTDGYEIPKRGTQAYALIVWQTQFDTKLFDYAKTLFDAQTKTWGTKERKKLLKKEKQKKKGG</sequence>
<accession>A0ABD3PVQ8</accession>
<dbReference type="InterPro" id="IPR053259">
    <property type="entry name" value="Golvesin-related_Golgi"/>
</dbReference>